<gene>
    <name evidence="2" type="ORF">DDE23_05240</name>
</gene>
<evidence type="ECO:0000313" key="3">
    <source>
        <dbReference type="Proteomes" id="UP000244810"/>
    </source>
</evidence>
<reference evidence="2 3" key="1">
    <citation type="journal article" date="2011" name="Syst. Appl. Microbiol.">
        <title>Defluviimonas denitrificans gen. nov., sp. nov., and Pararhodobacter aggregans gen. nov., sp. nov., non-phototrophic Rhodobacteraceae from the biofilter of a marine aquaculture.</title>
        <authorList>
            <person name="Foesel B.U."/>
            <person name="Drake H.L."/>
            <person name="Schramm A."/>
        </authorList>
    </citation>
    <scope>NUCLEOTIDE SEQUENCE [LARGE SCALE GENOMIC DNA]</scope>
    <source>
        <strain evidence="2 3">D1-19</strain>
    </source>
</reference>
<organism evidence="2 3">
    <name type="scientific">Pararhodobacter aggregans</name>
    <dbReference type="NCBI Taxonomy" id="404875"/>
    <lineage>
        <taxon>Bacteria</taxon>
        <taxon>Pseudomonadati</taxon>
        <taxon>Pseudomonadota</taxon>
        <taxon>Alphaproteobacteria</taxon>
        <taxon>Rhodobacterales</taxon>
        <taxon>Paracoccaceae</taxon>
        <taxon>Pararhodobacter</taxon>
    </lineage>
</organism>
<feature type="region of interest" description="Disordered" evidence="1">
    <location>
        <begin position="1"/>
        <end position="54"/>
    </location>
</feature>
<proteinExistence type="predicted"/>
<keyword evidence="3" id="KW-1185">Reference proteome</keyword>
<accession>A0A2T7UV64</accession>
<sequence>MGADPLGDRATLVQGTGGQGQLRLPRGPQHAVDPDRAAGPEPEDGCGVGGRAGASSIAGLAPVSGQGLGLASEPFSRMDEKAPFASRPGSAIVLGARMHG</sequence>
<evidence type="ECO:0000256" key="1">
    <source>
        <dbReference type="SAM" id="MobiDB-lite"/>
    </source>
</evidence>
<evidence type="ECO:0000313" key="2">
    <source>
        <dbReference type="EMBL" id="PVE48468.1"/>
    </source>
</evidence>
<dbReference type="Proteomes" id="UP000244810">
    <property type="component" value="Unassembled WGS sequence"/>
</dbReference>
<protein>
    <submittedName>
        <fullName evidence="2">Uncharacterized protein</fullName>
    </submittedName>
</protein>
<comment type="caution">
    <text evidence="2">The sequence shown here is derived from an EMBL/GenBank/DDBJ whole genome shotgun (WGS) entry which is preliminary data.</text>
</comment>
<dbReference type="AlphaFoldDB" id="A0A2T7UV64"/>
<dbReference type="EMBL" id="QDDR01000002">
    <property type="protein sequence ID" value="PVE48468.1"/>
    <property type="molecule type" value="Genomic_DNA"/>
</dbReference>
<name>A0A2T7UV64_9RHOB</name>